<feature type="domain" description="ATPase dynein-related AAA" evidence="4">
    <location>
        <begin position="27"/>
        <end position="160"/>
    </location>
</feature>
<comment type="caution">
    <text evidence="7">The sequence shown here is derived from an EMBL/GenBank/DDBJ whole genome shotgun (WGS) entry which is preliminary data.</text>
</comment>
<evidence type="ECO:0000313" key="8">
    <source>
        <dbReference type="Proteomes" id="UP000051276"/>
    </source>
</evidence>
<accession>A0A0T5Z9R3</accession>
<evidence type="ECO:0000256" key="1">
    <source>
        <dbReference type="ARBA" id="ARBA00009417"/>
    </source>
</evidence>
<dbReference type="SUPFAM" id="SSF52540">
    <property type="entry name" value="P-loop containing nucleoside triphosphate hydrolases"/>
    <property type="match status" value="1"/>
</dbReference>
<dbReference type="AlphaFoldDB" id="A0A0T5Z9R3"/>
<evidence type="ECO:0000259" key="5">
    <source>
        <dbReference type="Pfam" id="PF08406"/>
    </source>
</evidence>
<dbReference type="PATRIC" id="fig|54398.3.peg.3091"/>
<dbReference type="OrthoDB" id="9808317at2"/>
<dbReference type="GO" id="GO:0005524">
    <property type="term" value="F:ATP binding"/>
    <property type="evidence" value="ECO:0007669"/>
    <property type="project" value="UniProtKB-KW"/>
</dbReference>
<sequence>MTELPFYKPQGNEIALFEHAYKHQLPMLIKGPTGCGKTRFINYMAAKLGRPVYTVACHDDLTAADLVGRHLIGESGTFWSDGPLTRAVREGAICYLDEVVEARKDTTVVLHPLTDDRRILPIERTGETLHAPPEFMLVVSYNPGYQNLLKGMKPSTRQRFLAASFDFPNAELEQEVLIGEADIDETLARRLVILANALRSLKDHDLEEAASTRLLVYTATLIKGGYNPLEACRAALVEPLTDDEETSAALMEVVEVTFGR</sequence>
<keyword evidence="9" id="KW-1185">Reference proteome</keyword>
<evidence type="ECO:0000313" key="7">
    <source>
        <dbReference type="EMBL" id="KRT59607.1"/>
    </source>
</evidence>
<protein>
    <submittedName>
        <fullName evidence="6">CbbQ/NirQ/NorQ C-terminal/AAA domain (Dynein-related subfamily)</fullName>
    </submittedName>
    <submittedName>
        <fullName evidence="7">Nitric oxide reductase NorQ protein</fullName>
    </submittedName>
</protein>
<name>A0A0T5Z9R3_9GAMM</name>
<evidence type="ECO:0000256" key="2">
    <source>
        <dbReference type="ARBA" id="ARBA00022741"/>
    </source>
</evidence>
<comment type="similarity">
    <text evidence="1">Belongs to the CbbQ/NirQ/NorQ/GpvN family.</text>
</comment>
<dbReference type="InterPro" id="IPR050764">
    <property type="entry name" value="CbbQ/NirQ/NorQ/GpvN"/>
</dbReference>
<reference evidence="8 9" key="1">
    <citation type="submission" date="2015-11" db="EMBL/GenBank/DDBJ databases">
        <title>The genome of Candidatus Endoriftia persephone in Ridgeia piscesae and population structure of the North Eastern Pacific vestimentiferan symbionts.</title>
        <authorList>
            <person name="Perez M."/>
            <person name="Juniper K.S."/>
        </authorList>
    </citation>
    <scope>NUCLEOTIDE SEQUENCE [LARGE SCALE GENOMIC DNA]</scope>
    <source>
        <strain evidence="7">Ind10</strain>
        <strain evidence="6">Ind11</strain>
    </source>
</reference>
<dbReference type="STRING" id="54398.Ga0074115_1523"/>
<keyword evidence="2" id="KW-0547">Nucleotide-binding</keyword>
<evidence type="ECO:0000256" key="3">
    <source>
        <dbReference type="ARBA" id="ARBA00022840"/>
    </source>
</evidence>
<dbReference type="RefSeq" id="WP_057956912.1">
    <property type="nucleotide sequence ID" value="NZ_KQ556971.1"/>
</dbReference>
<dbReference type="Pfam" id="PF08406">
    <property type="entry name" value="CbbQ_C"/>
    <property type="match status" value="1"/>
</dbReference>
<evidence type="ECO:0000313" key="9">
    <source>
        <dbReference type="Proteomes" id="UP000051634"/>
    </source>
</evidence>
<dbReference type="EMBL" id="LDXT01000045">
    <property type="protein sequence ID" value="KRT56526.1"/>
    <property type="molecule type" value="Genomic_DNA"/>
</dbReference>
<dbReference type="EMBL" id="LMXI01000117">
    <property type="protein sequence ID" value="KRT59607.1"/>
    <property type="molecule type" value="Genomic_DNA"/>
</dbReference>
<dbReference type="Pfam" id="PF07728">
    <property type="entry name" value="AAA_5"/>
    <property type="match status" value="1"/>
</dbReference>
<keyword evidence="3" id="KW-0067">ATP-binding</keyword>
<dbReference type="PANTHER" id="PTHR42759:SF7">
    <property type="entry name" value="DENITRIFICATION REGULATORY PROTEIN NIRQ"/>
    <property type="match status" value="1"/>
</dbReference>
<evidence type="ECO:0000313" key="6">
    <source>
        <dbReference type="EMBL" id="KRT56526.1"/>
    </source>
</evidence>
<dbReference type="Proteomes" id="UP000051276">
    <property type="component" value="Unassembled WGS sequence"/>
</dbReference>
<dbReference type="InterPro" id="IPR011704">
    <property type="entry name" value="ATPase_dyneun-rel_AAA"/>
</dbReference>
<gene>
    <name evidence="6" type="ORF">Ga0074115_1523</name>
    <name evidence="7" type="ORF">Ga0076813_15773</name>
</gene>
<feature type="domain" description="CbbQ/NirQ/NorQ C-terminal" evidence="5">
    <location>
        <begin position="173"/>
        <end position="255"/>
    </location>
</feature>
<organism evidence="7 8">
    <name type="scientific">endosymbiont of Ridgeia piscesae</name>
    <dbReference type="NCBI Taxonomy" id="54398"/>
    <lineage>
        <taxon>Bacteria</taxon>
        <taxon>Pseudomonadati</taxon>
        <taxon>Pseudomonadota</taxon>
        <taxon>Gammaproteobacteria</taxon>
        <taxon>sulfur-oxidizing symbionts</taxon>
    </lineage>
</organism>
<proteinExistence type="inferred from homology"/>
<evidence type="ECO:0000259" key="4">
    <source>
        <dbReference type="Pfam" id="PF07728"/>
    </source>
</evidence>
<dbReference type="Proteomes" id="UP000051634">
    <property type="component" value="Unassembled WGS sequence"/>
</dbReference>
<dbReference type="Gene3D" id="3.40.50.300">
    <property type="entry name" value="P-loop containing nucleotide triphosphate hydrolases"/>
    <property type="match status" value="1"/>
</dbReference>
<dbReference type="InterPro" id="IPR027417">
    <property type="entry name" value="P-loop_NTPase"/>
</dbReference>
<dbReference type="PANTHER" id="PTHR42759">
    <property type="entry name" value="MOXR FAMILY PROTEIN"/>
    <property type="match status" value="1"/>
</dbReference>
<dbReference type="InterPro" id="IPR013615">
    <property type="entry name" value="CbbQ_C"/>
</dbReference>
<dbReference type="GO" id="GO:0016887">
    <property type="term" value="F:ATP hydrolysis activity"/>
    <property type="evidence" value="ECO:0007669"/>
    <property type="project" value="InterPro"/>
</dbReference>